<dbReference type="Gene3D" id="3.40.50.300">
    <property type="entry name" value="P-loop containing nucleotide triphosphate hydrolases"/>
    <property type="match status" value="1"/>
</dbReference>
<dbReference type="AlphaFoldDB" id="A0A8T7M2F1"/>
<protein>
    <submittedName>
        <fullName evidence="1">AAA family ATPase</fullName>
    </submittedName>
</protein>
<dbReference type="Proteomes" id="UP000521676">
    <property type="component" value="Unassembled WGS sequence"/>
</dbReference>
<sequence>MSQNKAHTLGELRASGYQSRSVKEEMRQNLINKLRKGEDIFPGIVGYEETVIPQIENAILSGQDIVFLGERGQAKTRIARSLINLLDEEMPAIKGADLNDDPLNPISAVGKSLVAELGDSTPIEWIPRNRRYGEKLATPDITISDLIGEVDPIKVAEGRYLSDEMTIHYGLIPRTNRGIFAINELPDLAERIQVGLLNIMEERDVQIRGYKIRLDLDLFVVASANPEDYTNRGRIVTPLKDRFGSEIRTHYPRTIEHEINIIEQEATKFKTENVELIVPRFMKEIVAEVTHLARRSPDISQRSGVSVRVSVSNYENLVSNALRRAIVLGEKAASPRISDLHALISSTAGKVELETMGDNKEERVIEKLVQGAVLNTFNRNFGVTDFEQIIRGFDSGLNMEISEFMPSMEYVHQAAESPELKRAVAKLQAQGSPVTVATAVEFVLEGLHLNRRLNKDRNEGKLRYRR</sequence>
<dbReference type="PANTHER" id="PTHR30267:SF2">
    <property type="entry name" value="PROTEIN PRKA"/>
    <property type="match status" value="1"/>
</dbReference>
<dbReference type="SUPFAM" id="SSF52540">
    <property type="entry name" value="P-loop containing nucleoside triphosphate hydrolases"/>
    <property type="match status" value="1"/>
</dbReference>
<keyword evidence="4" id="KW-1185">Reference proteome</keyword>
<dbReference type="Proteomes" id="UP001431572">
    <property type="component" value="Chromosome 1"/>
</dbReference>
<reference evidence="2" key="2">
    <citation type="journal article" date="2024" name="Nature">
        <title>Anoxygenic phototroph of the Chloroflexota uses a type I reaction centre.</title>
        <authorList>
            <person name="Tsuji J.M."/>
            <person name="Shaw N.A."/>
            <person name="Nagashima S."/>
            <person name="Venkiteswaran J.J."/>
            <person name="Schiff S.L."/>
            <person name="Watanabe T."/>
            <person name="Fukui M."/>
            <person name="Hanada S."/>
            <person name="Tank M."/>
            <person name="Neufeld J.D."/>
        </authorList>
    </citation>
    <scope>NUCLEOTIDE SEQUENCE</scope>
    <source>
        <strain evidence="2">L227-S17</strain>
    </source>
</reference>
<dbReference type="EMBL" id="CP128399">
    <property type="protein sequence ID" value="WJW67113.1"/>
    <property type="molecule type" value="Genomic_DNA"/>
</dbReference>
<organism evidence="1 3">
    <name type="scientific">Candidatus Chlorohelix allophototropha</name>
    <dbReference type="NCBI Taxonomy" id="3003348"/>
    <lineage>
        <taxon>Bacteria</taxon>
        <taxon>Bacillati</taxon>
        <taxon>Chloroflexota</taxon>
        <taxon>Chloroflexia</taxon>
        <taxon>Candidatus Chloroheliales</taxon>
        <taxon>Candidatus Chloroheliaceae</taxon>
        <taxon>Candidatus Chlorohelix</taxon>
    </lineage>
</organism>
<evidence type="ECO:0000313" key="1">
    <source>
        <dbReference type="EMBL" id="NWJ45236.1"/>
    </source>
</evidence>
<proteinExistence type="predicted"/>
<gene>
    <name evidence="1" type="ORF">HXX08_05085</name>
    <name evidence="2" type="ORF">OZ401_000365</name>
</gene>
<evidence type="ECO:0000313" key="3">
    <source>
        <dbReference type="Proteomes" id="UP000521676"/>
    </source>
</evidence>
<dbReference type="InterPro" id="IPR027417">
    <property type="entry name" value="P-loop_NTPase"/>
</dbReference>
<dbReference type="EMBL" id="JACATZ010000001">
    <property type="protein sequence ID" value="NWJ45236.1"/>
    <property type="molecule type" value="Genomic_DNA"/>
</dbReference>
<dbReference type="RefSeq" id="WP_341469007.1">
    <property type="nucleotide sequence ID" value="NZ_CP128399.1"/>
</dbReference>
<name>A0A8T7M2F1_9CHLR</name>
<evidence type="ECO:0000313" key="2">
    <source>
        <dbReference type="EMBL" id="WJW67113.1"/>
    </source>
</evidence>
<accession>A0A8T7M2F1</accession>
<reference evidence="1 3" key="1">
    <citation type="submission" date="2020-06" db="EMBL/GenBank/DDBJ databases">
        <title>Anoxygenic phototrophic Chloroflexota member uses a Type I reaction center.</title>
        <authorList>
            <person name="Tsuji J.M."/>
            <person name="Shaw N.A."/>
            <person name="Nagashima S."/>
            <person name="Venkiteswaran J."/>
            <person name="Schiff S.L."/>
            <person name="Hanada S."/>
            <person name="Tank M."/>
            <person name="Neufeld J.D."/>
        </authorList>
    </citation>
    <scope>NUCLEOTIDE SEQUENCE [LARGE SCALE GENOMIC DNA]</scope>
    <source>
        <strain evidence="1">L227-S17</strain>
    </source>
</reference>
<evidence type="ECO:0000313" key="4">
    <source>
        <dbReference type="Proteomes" id="UP001431572"/>
    </source>
</evidence>
<dbReference type="PANTHER" id="PTHR30267">
    <property type="entry name" value="PROTEIN KINASE PRKA"/>
    <property type="match status" value="1"/>
</dbReference>
<dbReference type="FunFam" id="3.40.50.300:FF:000841">
    <property type="entry name" value="Magnesium protoporphyrin chelatase"/>
    <property type="match status" value="1"/>
</dbReference>
<dbReference type="GO" id="GO:0004672">
    <property type="term" value="F:protein kinase activity"/>
    <property type="evidence" value="ECO:0007669"/>
    <property type="project" value="TreeGrafter"/>
</dbReference>